<dbReference type="EMBL" id="PZQS01000003">
    <property type="protein sequence ID" value="PVD33509.1"/>
    <property type="molecule type" value="Genomic_DNA"/>
</dbReference>
<reference evidence="1 2" key="1">
    <citation type="submission" date="2018-04" db="EMBL/GenBank/DDBJ databases">
        <title>The genome of golden apple snail Pomacea canaliculata provides insight into stress tolerance and invasive adaptation.</title>
        <authorList>
            <person name="Liu C."/>
            <person name="Liu B."/>
            <person name="Ren Y."/>
            <person name="Zhang Y."/>
            <person name="Wang H."/>
            <person name="Li S."/>
            <person name="Jiang F."/>
            <person name="Yin L."/>
            <person name="Zhang G."/>
            <person name="Qian W."/>
            <person name="Fan W."/>
        </authorList>
    </citation>
    <scope>NUCLEOTIDE SEQUENCE [LARGE SCALE GENOMIC DNA]</scope>
    <source>
        <strain evidence="1">SZHN2017</strain>
        <tissue evidence="1">Muscle</tissue>
    </source>
</reference>
<name>A0A2T7PJB5_POMCA</name>
<proteinExistence type="predicted"/>
<dbReference type="Proteomes" id="UP000245119">
    <property type="component" value="Linkage Group LG3"/>
</dbReference>
<protein>
    <submittedName>
        <fullName evidence="1">Uncharacterized protein</fullName>
    </submittedName>
</protein>
<keyword evidence="2" id="KW-1185">Reference proteome</keyword>
<dbReference type="AlphaFoldDB" id="A0A2T7PJB5"/>
<evidence type="ECO:0000313" key="2">
    <source>
        <dbReference type="Proteomes" id="UP000245119"/>
    </source>
</evidence>
<sequence>MKLLKFEEKLTPRICTFITVRSQVVIIFSEHLMLAYFTRLIGQPPCAVYSQDINHTLLPMHLSRTRAPAFFQRRTLSIREMARANTRVHVREDVLRACARALQQQARHAAAPPPTLINIQSSSTSVARCLHDKSR</sequence>
<accession>A0A2T7PJB5</accession>
<evidence type="ECO:0000313" key="1">
    <source>
        <dbReference type="EMBL" id="PVD33509.1"/>
    </source>
</evidence>
<organism evidence="1 2">
    <name type="scientific">Pomacea canaliculata</name>
    <name type="common">Golden apple snail</name>
    <dbReference type="NCBI Taxonomy" id="400727"/>
    <lineage>
        <taxon>Eukaryota</taxon>
        <taxon>Metazoa</taxon>
        <taxon>Spiralia</taxon>
        <taxon>Lophotrochozoa</taxon>
        <taxon>Mollusca</taxon>
        <taxon>Gastropoda</taxon>
        <taxon>Caenogastropoda</taxon>
        <taxon>Architaenioglossa</taxon>
        <taxon>Ampullarioidea</taxon>
        <taxon>Ampullariidae</taxon>
        <taxon>Pomacea</taxon>
    </lineage>
</organism>
<gene>
    <name evidence="1" type="ORF">C0Q70_04765</name>
</gene>
<comment type="caution">
    <text evidence="1">The sequence shown here is derived from an EMBL/GenBank/DDBJ whole genome shotgun (WGS) entry which is preliminary data.</text>
</comment>